<accession>A0A6V7JJI5</accession>
<dbReference type="AlphaFoldDB" id="A0A6V7JJI5"/>
<proteinExistence type="predicted"/>
<dbReference type="EMBL" id="CADCXW020000017">
    <property type="protein sequence ID" value="CAD1551528.1"/>
    <property type="molecule type" value="Genomic_DNA"/>
</dbReference>
<protein>
    <submittedName>
        <fullName evidence="1">Uncharacterized protein</fullName>
    </submittedName>
</protein>
<sequence length="98" mass="10942">MSSVSYRSTEEVAPLASPVFTAPSVGHVEDWGREFERVRRQNDALIEFIQLKVNVHHTIKTNAMETTSRTLEPIDDGSIETAIVPNKAVEQHTAPSLR</sequence>
<evidence type="ECO:0000313" key="1">
    <source>
        <dbReference type="EMBL" id="CAD1551528.1"/>
    </source>
</evidence>
<reference evidence="1" key="1">
    <citation type="submission" date="2020-07" db="EMBL/GenBank/DDBJ databases">
        <authorList>
            <person name="Ferguson B K."/>
        </authorList>
    </citation>
    <scope>NUCLEOTIDE SEQUENCE</scope>
    <source>
        <strain evidence="1">L06</strain>
    </source>
</reference>
<organism evidence="1">
    <name type="scientific">Bracon brevicornis</name>
    <dbReference type="NCBI Taxonomy" id="1563983"/>
    <lineage>
        <taxon>Eukaryota</taxon>
        <taxon>Metazoa</taxon>
        <taxon>Ecdysozoa</taxon>
        <taxon>Arthropoda</taxon>
        <taxon>Hexapoda</taxon>
        <taxon>Insecta</taxon>
        <taxon>Pterygota</taxon>
        <taxon>Neoptera</taxon>
        <taxon>Endopterygota</taxon>
        <taxon>Hymenoptera</taxon>
        <taxon>Apocrita</taxon>
        <taxon>Ichneumonoidea</taxon>
        <taxon>Braconidae</taxon>
        <taxon>Braconinae</taxon>
        <taxon>Bracon</taxon>
    </lineage>
</organism>
<name>A0A6V7JJI5_9HYME</name>
<gene>
    <name evidence="1" type="ORF">BBRV_LOCUS52933</name>
</gene>